<feature type="region of interest" description="Disordered" evidence="1">
    <location>
        <begin position="73"/>
        <end position="95"/>
    </location>
</feature>
<proteinExistence type="predicted"/>
<dbReference type="AlphaFoldDB" id="A0AAP0BJC6"/>
<organism evidence="3 4">
    <name type="scientific">Platanthera zijinensis</name>
    <dbReference type="NCBI Taxonomy" id="2320716"/>
    <lineage>
        <taxon>Eukaryota</taxon>
        <taxon>Viridiplantae</taxon>
        <taxon>Streptophyta</taxon>
        <taxon>Embryophyta</taxon>
        <taxon>Tracheophyta</taxon>
        <taxon>Spermatophyta</taxon>
        <taxon>Magnoliopsida</taxon>
        <taxon>Liliopsida</taxon>
        <taxon>Asparagales</taxon>
        <taxon>Orchidaceae</taxon>
        <taxon>Orchidoideae</taxon>
        <taxon>Orchideae</taxon>
        <taxon>Orchidinae</taxon>
        <taxon>Platanthera</taxon>
    </lineage>
</organism>
<dbReference type="Proteomes" id="UP001418222">
    <property type="component" value="Unassembled WGS sequence"/>
</dbReference>
<protein>
    <submittedName>
        <fullName evidence="3">Uncharacterized protein</fullName>
    </submittedName>
</protein>
<feature type="chain" id="PRO_5042874151" evidence="2">
    <location>
        <begin position="21"/>
        <end position="95"/>
    </location>
</feature>
<sequence length="95" mass="10827">MALSRYLFALSCFQINLLWEAEIALCPANELNLEIPNGASGHHLLGLIYSQKSMFLKAVTGEFSKHPYRAEIDQEQKRSKDGSKIKFMGRKRKIV</sequence>
<comment type="caution">
    <text evidence="3">The sequence shown here is derived from an EMBL/GenBank/DDBJ whole genome shotgun (WGS) entry which is preliminary data.</text>
</comment>
<evidence type="ECO:0000313" key="4">
    <source>
        <dbReference type="Proteomes" id="UP001418222"/>
    </source>
</evidence>
<dbReference type="EMBL" id="JBBWWQ010000008">
    <property type="protein sequence ID" value="KAK8941367.1"/>
    <property type="molecule type" value="Genomic_DNA"/>
</dbReference>
<keyword evidence="4" id="KW-1185">Reference proteome</keyword>
<name>A0AAP0BJC6_9ASPA</name>
<feature type="compositionally biased region" description="Basic and acidic residues" evidence="1">
    <location>
        <begin position="73"/>
        <end position="84"/>
    </location>
</feature>
<evidence type="ECO:0000256" key="1">
    <source>
        <dbReference type="SAM" id="MobiDB-lite"/>
    </source>
</evidence>
<feature type="signal peptide" evidence="2">
    <location>
        <begin position="1"/>
        <end position="20"/>
    </location>
</feature>
<evidence type="ECO:0000313" key="3">
    <source>
        <dbReference type="EMBL" id="KAK8941367.1"/>
    </source>
</evidence>
<keyword evidence="2" id="KW-0732">Signal</keyword>
<reference evidence="3 4" key="1">
    <citation type="journal article" date="2022" name="Nat. Plants">
        <title>Genomes of leafy and leafless Platanthera orchids illuminate the evolution of mycoheterotrophy.</title>
        <authorList>
            <person name="Li M.H."/>
            <person name="Liu K.W."/>
            <person name="Li Z."/>
            <person name="Lu H.C."/>
            <person name="Ye Q.L."/>
            <person name="Zhang D."/>
            <person name="Wang J.Y."/>
            <person name="Li Y.F."/>
            <person name="Zhong Z.M."/>
            <person name="Liu X."/>
            <person name="Yu X."/>
            <person name="Liu D.K."/>
            <person name="Tu X.D."/>
            <person name="Liu B."/>
            <person name="Hao Y."/>
            <person name="Liao X.Y."/>
            <person name="Jiang Y.T."/>
            <person name="Sun W.H."/>
            <person name="Chen J."/>
            <person name="Chen Y.Q."/>
            <person name="Ai Y."/>
            <person name="Zhai J.W."/>
            <person name="Wu S.S."/>
            <person name="Zhou Z."/>
            <person name="Hsiao Y.Y."/>
            <person name="Wu W.L."/>
            <person name="Chen Y.Y."/>
            <person name="Lin Y.F."/>
            <person name="Hsu J.L."/>
            <person name="Li C.Y."/>
            <person name="Wang Z.W."/>
            <person name="Zhao X."/>
            <person name="Zhong W.Y."/>
            <person name="Ma X.K."/>
            <person name="Ma L."/>
            <person name="Huang J."/>
            <person name="Chen G.Z."/>
            <person name="Huang M.Z."/>
            <person name="Huang L."/>
            <person name="Peng D.H."/>
            <person name="Luo Y.B."/>
            <person name="Zou S.Q."/>
            <person name="Chen S.P."/>
            <person name="Lan S."/>
            <person name="Tsai W.C."/>
            <person name="Van de Peer Y."/>
            <person name="Liu Z.J."/>
        </authorList>
    </citation>
    <scope>NUCLEOTIDE SEQUENCE [LARGE SCALE GENOMIC DNA]</scope>
    <source>
        <strain evidence="3">Lor287</strain>
    </source>
</reference>
<accession>A0AAP0BJC6</accession>
<evidence type="ECO:0000256" key="2">
    <source>
        <dbReference type="SAM" id="SignalP"/>
    </source>
</evidence>
<gene>
    <name evidence="3" type="ORF">KSP39_PZI010631</name>
</gene>